<proteinExistence type="predicted"/>
<evidence type="ECO:0000256" key="1">
    <source>
        <dbReference type="SAM" id="MobiDB-lite"/>
    </source>
</evidence>
<evidence type="ECO:0000313" key="2">
    <source>
        <dbReference type="EMBL" id="KAL2643082.1"/>
    </source>
</evidence>
<keyword evidence="3" id="KW-1185">Reference proteome</keyword>
<feature type="region of interest" description="Disordered" evidence="1">
    <location>
        <begin position="19"/>
        <end position="90"/>
    </location>
</feature>
<organism evidence="2 3">
    <name type="scientific">Riccia fluitans</name>
    <dbReference type="NCBI Taxonomy" id="41844"/>
    <lineage>
        <taxon>Eukaryota</taxon>
        <taxon>Viridiplantae</taxon>
        <taxon>Streptophyta</taxon>
        <taxon>Embryophyta</taxon>
        <taxon>Marchantiophyta</taxon>
        <taxon>Marchantiopsida</taxon>
        <taxon>Marchantiidae</taxon>
        <taxon>Marchantiales</taxon>
        <taxon>Ricciaceae</taxon>
        <taxon>Riccia</taxon>
    </lineage>
</organism>
<accession>A0ABD1Z9S4</accession>
<feature type="compositionally biased region" description="Polar residues" evidence="1">
    <location>
        <begin position="45"/>
        <end position="55"/>
    </location>
</feature>
<name>A0ABD1Z9S4_9MARC</name>
<dbReference type="EMBL" id="JBHFFA010000002">
    <property type="protein sequence ID" value="KAL2643082.1"/>
    <property type="molecule type" value="Genomic_DNA"/>
</dbReference>
<sequence length="188" mass="20858">MMENIAEQMLVFEAVQLSGLGGSESSMTEDSITEGRQSEFELQGAKSSPRSQIPTKPNDDSTRKLPKLKSRSMTPTERIDTKDDVGKKDFAPRSLGYDTMVVAERSMKVPSPAEYCSKLRNNVVHSSAEDDSESCIRKVGQQGQTLLPRMAIDIGDEGQLTFPEDIDPVKYGETEDRCSCDPCSYCFR</sequence>
<feature type="compositionally biased region" description="Basic and acidic residues" evidence="1">
    <location>
        <begin position="77"/>
        <end position="90"/>
    </location>
</feature>
<protein>
    <submittedName>
        <fullName evidence="2">Uncharacterized protein</fullName>
    </submittedName>
</protein>
<evidence type="ECO:0000313" key="3">
    <source>
        <dbReference type="Proteomes" id="UP001605036"/>
    </source>
</evidence>
<dbReference type="Proteomes" id="UP001605036">
    <property type="component" value="Unassembled WGS sequence"/>
</dbReference>
<dbReference type="AlphaFoldDB" id="A0ABD1Z9S4"/>
<gene>
    <name evidence="2" type="ORF">R1flu_010669</name>
</gene>
<reference evidence="2 3" key="1">
    <citation type="submission" date="2024-09" db="EMBL/GenBank/DDBJ databases">
        <title>Chromosome-scale assembly of Riccia fluitans.</title>
        <authorList>
            <person name="Paukszto L."/>
            <person name="Sawicki J."/>
            <person name="Karawczyk K."/>
            <person name="Piernik-Szablinska J."/>
            <person name="Szczecinska M."/>
            <person name="Mazdziarz M."/>
        </authorList>
    </citation>
    <scope>NUCLEOTIDE SEQUENCE [LARGE SCALE GENOMIC DNA]</scope>
    <source>
        <strain evidence="2">Rf_01</strain>
        <tissue evidence="2">Aerial parts of the thallus</tissue>
    </source>
</reference>
<comment type="caution">
    <text evidence="2">The sequence shown here is derived from an EMBL/GenBank/DDBJ whole genome shotgun (WGS) entry which is preliminary data.</text>
</comment>